<organism evidence="1">
    <name type="scientific">marine sediment metagenome</name>
    <dbReference type="NCBI Taxonomy" id="412755"/>
    <lineage>
        <taxon>unclassified sequences</taxon>
        <taxon>metagenomes</taxon>
        <taxon>ecological metagenomes</taxon>
    </lineage>
</organism>
<name>A0A0F9J4R8_9ZZZZ</name>
<comment type="caution">
    <text evidence="1">The sequence shown here is derived from an EMBL/GenBank/DDBJ whole genome shotgun (WGS) entry which is preliminary data.</text>
</comment>
<accession>A0A0F9J4R8</accession>
<gene>
    <name evidence="1" type="ORF">LCGC14_1799830</name>
</gene>
<evidence type="ECO:0000313" key="1">
    <source>
        <dbReference type="EMBL" id="KKM00896.1"/>
    </source>
</evidence>
<dbReference type="AlphaFoldDB" id="A0A0F9J4R8"/>
<sequence>MSSVWQNGRLKAVFSQVGRDANNVERFVRNRFDVLRWVAPGRTLTEDWVIAPTADAVPPGLADLGPLREESRSQDFGLYELQPFIVEQHRNLGGDEGIFAVHFFGPV</sequence>
<protein>
    <submittedName>
        <fullName evidence="1">Uncharacterized protein</fullName>
    </submittedName>
</protein>
<dbReference type="EMBL" id="LAZR01017324">
    <property type="protein sequence ID" value="KKM00896.1"/>
    <property type="molecule type" value="Genomic_DNA"/>
</dbReference>
<reference evidence="1" key="1">
    <citation type="journal article" date="2015" name="Nature">
        <title>Complex archaea that bridge the gap between prokaryotes and eukaryotes.</title>
        <authorList>
            <person name="Spang A."/>
            <person name="Saw J.H."/>
            <person name="Jorgensen S.L."/>
            <person name="Zaremba-Niedzwiedzka K."/>
            <person name="Martijn J."/>
            <person name="Lind A.E."/>
            <person name="van Eijk R."/>
            <person name="Schleper C."/>
            <person name="Guy L."/>
            <person name="Ettema T.J."/>
        </authorList>
    </citation>
    <scope>NUCLEOTIDE SEQUENCE</scope>
</reference>
<proteinExistence type="predicted"/>